<evidence type="ECO:0000256" key="5">
    <source>
        <dbReference type="ARBA" id="ARBA00022741"/>
    </source>
</evidence>
<evidence type="ECO:0000256" key="6">
    <source>
        <dbReference type="ARBA" id="ARBA00022777"/>
    </source>
</evidence>
<dbReference type="EC" id="2.7.13.3" evidence="2"/>
<dbReference type="Pfam" id="PF23539">
    <property type="entry name" value="DUF7134"/>
    <property type="match status" value="1"/>
</dbReference>
<dbReference type="Gene3D" id="1.20.5.1930">
    <property type="match status" value="1"/>
</dbReference>
<reference evidence="11 12" key="1">
    <citation type="submission" date="2022-07" db="EMBL/GenBank/DDBJ databases">
        <title>Novel species in genus cellulomonas.</title>
        <authorList>
            <person name="Ye L."/>
        </authorList>
    </citation>
    <scope>NUCLEOTIDE SEQUENCE [LARGE SCALE GENOMIC DNA]</scope>
    <source>
        <strain evidence="12">zg-Y338</strain>
    </source>
</reference>
<evidence type="ECO:0000256" key="3">
    <source>
        <dbReference type="ARBA" id="ARBA00022553"/>
    </source>
</evidence>
<keyword evidence="6 11" id="KW-0418">Kinase</keyword>
<organism evidence="11 12">
    <name type="scientific">Cellulomonas chengniuliangii</name>
    <dbReference type="NCBI Taxonomy" id="2968084"/>
    <lineage>
        <taxon>Bacteria</taxon>
        <taxon>Bacillati</taxon>
        <taxon>Actinomycetota</taxon>
        <taxon>Actinomycetes</taxon>
        <taxon>Micrococcales</taxon>
        <taxon>Cellulomonadaceae</taxon>
        <taxon>Cellulomonas</taxon>
    </lineage>
</organism>
<dbReference type="PANTHER" id="PTHR24421">
    <property type="entry name" value="NITRATE/NITRITE SENSOR PROTEIN NARX-RELATED"/>
    <property type="match status" value="1"/>
</dbReference>
<dbReference type="Proteomes" id="UP001316189">
    <property type="component" value="Chromosome"/>
</dbReference>
<dbReference type="RefSeq" id="WP_227567773.1">
    <property type="nucleotide sequence ID" value="NZ_CP101988.1"/>
</dbReference>
<dbReference type="SUPFAM" id="SSF55874">
    <property type="entry name" value="ATPase domain of HSP90 chaperone/DNA topoisomerase II/histidine kinase"/>
    <property type="match status" value="1"/>
</dbReference>
<proteinExistence type="predicted"/>
<keyword evidence="7" id="KW-0067">ATP-binding</keyword>
<evidence type="ECO:0000256" key="4">
    <source>
        <dbReference type="ARBA" id="ARBA00022679"/>
    </source>
</evidence>
<evidence type="ECO:0000313" key="12">
    <source>
        <dbReference type="Proteomes" id="UP001316189"/>
    </source>
</evidence>
<keyword evidence="9" id="KW-0472">Membrane</keyword>
<gene>
    <name evidence="11" type="ORF">NP064_04135</name>
</gene>
<feature type="transmembrane region" description="Helical" evidence="9">
    <location>
        <begin position="141"/>
        <end position="158"/>
    </location>
</feature>
<dbReference type="InterPro" id="IPR003594">
    <property type="entry name" value="HATPase_dom"/>
</dbReference>
<dbReference type="CDD" id="cd16917">
    <property type="entry name" value="HATPase_UhpB-NarQ-NarX-like"/>
    <property type="match status" value="1"/>
</dbReference>
<feature type="transmembrane region" description="Helical" evidence="9">
    <location>
        <begin position="71"/>
        <end position="93"/>
    </location>
</feature>
<evidence type="ECO:0000256" key="1">
    <source>
        <dbReference type="ARBA" id="ARBA00000085"/>
    </source>
</evidence>
<dbReference type="Gene3D" id="3.30.565.10">
    <property type="entry name" value="Histidine kinase-like ATPase, C-terminal domain"/>
    <property type="match status" value="1"/>
</dbReference>
<dbReference type="Pfam" id="PF07730">
    <property type="entry name" value="HisKA_3"/>
    <property type="match status" value="1"/>
</dbReference>
<dbReference type="InterPro" id="IPR036890">
    <property type="entry name" value="HATPase_C_sf"/>
</dbReference>
<keyword evidence="8" id="KW-0902">Two-component regulatory system</keyword>
<keyword evidence="9" id="KW-1133">Transmembrane helix</keyword>
<evidence type="ECO:0000256" key="7">
    <source>
        <dbReference type="ARBA" id="ARBA00022840"/>
    </source>
</evidence>
<dbReference type="InterPro" id="IPR011712">
    <property type="entry name" value="Sig_transdc_His_kin_sub3_dim/P"/>
</dbReference>
<feature type="transmembrane region" description="Helical" evidence="9">
    <location>
        <begin position="21"/>
        <end position="39"/>
    </location>
</feature>
<evidence type="ECO:0000256" key="2">
    <source>
        <dbReference type="ARBA" id="ARBA00012438"/>
    </source>
</evidence>
<protein>
    <recommendedName>
        <fullName evidence="2">histidine kinase</fullName>
        <ecNumber evidence="2">2.7.13.3</ecNumber>
    </recommendedName>
</protein>
<dbReference type="GO" id="GO:0016301">
    <property type="term" value="F:kinase activity"/>
    <property type="evidence" value="ECO:0007669"/>
    <property type="project" value="UniProtKB-KW"/>
</dbReference>
<feature type="domain" description="Histidine kinase/HSP90-like ATPase" evidence="10">
    <location>
        <begin position="296"/>
        <end position="392"/>
    </location>
</feature>
<accession>A0ABY5L688</accession>
<feature type="transmembrane region" description="Helical" evidence="9">
    <location>
        <begin position="113"/>
        <end position="134"/>
    </location>
</feature>
<evidence type="ECO:0000313" key="11">
    <source>
        <dbReference type="EMBL" id="UUI76103.1"/>
    </source>
</evidence>
<evidence type="ECO:0000259" key="10">
    <source>
        <dbReference type="SMART" id="SM00387"/>
    </source>
</evidence>
<evidence type="ECO:0000256" key="8">
    <source>
        <dbReference type="ARBA" id="ARBA00023012"/>
    </source>
</evidence>
<dbReference type="InterPro" id="IPR050482">
    <property type="entry name" value="Sensor_HK_TwoCompSys"/>
</dbReference>
<keyword evidence="3" id="KW-0597">Phosphoprotein</keyword>
<dbReference type="InterPro" id="IPR055558">
    <property type="entry name" value="DUF7134"/>
</dbReference>
<sequence length="410" mass="42467">MFSEQHARHGGPVRRWIWRHPVAVDWLVAGSFAAAGLLDSVMLDGAQAAAMAPVIVIGAAALLLRRRHPEAVLGVLTLLGAVALALTASLSGFDLGAAFALYAVAAARTPRVAWTAFGLSAAAMALCVAAFAPASEFSGETGALMVLGLAAIAVGASARNRRLHVADLVERANAIARETEQRAQLASAAERALIAREMHDIVAHSLSVMVALADGAGAALTRSPTSAQAAIDQLSETGRAALADMRRVLGVLREDDAQFGPTPGQTDLDELVGRFRLAGMHVQLSVSGDQLPADTGLQLAVYRIVQESLTNALRHAQAGHVSVSIARTDQAVVVEVADDGGAGTPRSGRVAERGGGRGVIGMRERATIYGGTVEAGPHASGWRVRAVLPWEAPAKDEPVTIGPTEDEGTT</sequence>
<comment type="catalytic activity">
    <reaction evidence="1">
        <text>ATP + protein L-histidine = ADP + protein N-phospho-L-histidine.</text>
        <dbReference type="EC" id="2.7.13.3"/>
    </reaction>
</comment>
<keyword evidence="12" id="KW-1185">Reference proteome</keyword>
<dbReference type="EMBL" id="CP101988">
    <property type="protein sequence ID" value="UUI76103.1"/>
    <property type="molecule type" value="Genomic_DNA"/>
</dbReference>
<keyword evidence="9" id="KW-0812">Transmembrane</keyword>
<evidence type="ECO:0000256" key="9">
    <source>
        <dbReference type="SAM" id="Phobius"/>
    </source>
</evidence>
<dbReference type="PANTHER" id="PTHR24421:SF10">
    <property type="entry name" value="NITRATE_NITRITE SENSOR PROTEIN NARQ"/>
    <property type="match status" value="1"/>
</dbReference>
<name>A0ABY5L688_9CELL</name>
<dbReference type="SMART" id="SM00387">
    <property type="entry name" value="HATPase_c"/>
    <property type="match status" value="1"/>
</dbReference>
<dbReference type="Pfam" id="PF02518">
    <property type="entry name" value="HATPase_c"/>
    <property type="match status" value="1"/>
</dbReference>
<feature type="transmembrane region" description="Helical" evidence="9">
    <location>
        <begin position="45"/>
        <end position="64"/>
    </location>
</feature>
<keyword evidence="4" id="KW-0808">Transferase</keyword>
<keyword evidence="5" id="KW-0547">Nucleotide-binding</keyword>